<dbReference type="RefSeq" id="WP_218138944.1">
    <property type="nucleotide sequence ID" value="NZ_FOGF01000049.1"/>
</dbReference>
<evidence type="ECO:0000256" key="4">
    <source>
        <dbReference type="ARBA" id="ARBA00022475"/>
    </source>
</evidence>
<feature type="transmembrane region" description="Helical" evidence="8">
    <location>
        <begin position="188"/>
        <end position="208"/>
    </location>
</feature>
<evidence type="ECO:0000256" key="8">
    <source>
        <dbReference type="SAM" id="Phobius"/>
    </source>
</evidence>
<evidence type="ECO:0000256" key="7">
    <source>
        <dbReference type="ARBA" id="ARBA00023136"/>
    </source>
</evidence>
<name>A0A1H9P0C8_9LACT</name>
<proteinExistence type="inferred from homology"/>
<evidence type="ECO:0000256" key="5">
    <source>
        <dbReference type="ARBA" id="ARBA00022692"/>
    </source>
</evidence>
<comment type="similarity">
    <text evidence="2">Belongs to the AzlC family.</text>
</comment>
<feature type="transmembrane region" description="Helical" evidence="8">
    <location>
        <begin position="134"/>
        <end position="157"/>
    </location>
</feature>
<dbReference type="GO" id="GO:1903785">
    <property type="term" value="P:L-valine transmembrane transport"/>
    <property type="evidence" value="ECO:0007669"/>
    <property type="project" value="TreeGrafter"/>
</dbReference>
<dbReference type="EMBL" id="FOGF01000049">
    <property type="protein sequence ID" value="SER41638.1"/>
    <property type="molecule type" value="Genomic_DNA"/>
</dbReference>
<feature type="transmembrane region" description="Helical" evidence="8">
    <location>
        <begin position="163"/>
        <end position="181"/>
    </location>
</feature>
<evidence type="ECO:0000256" key="3">
    <source>
        <dbReference type="ARBA" id="ARBA00022448"/>
    </source>
</evidence>
<keyword evidence="3" id="KW-0813">Transport</keyword>
<evidence type="ECO:0000256" key="6">
    <source>
        <dbReference type="ARBA" id="ARBA00022989"/>
    </source>
</evidence>
<evidence type="ECO:0000313" key="10">
    <source>
        <dbReference type="Proteomes" id="UP000198556"/>
    </source>
</evidence>
<gene>
    <name evidence="9" type="ORF">SAMN05421767_1494</name>
</gene>
<dbReference type="AlphaFoldDB" id="A0A1H9P0C8"/>
<protein>
    <submittedName>
        <fullName evidence="9">Predicted branched-chain amino acid permease (Azaleucine resistance)</fullName>
    </submittedName>
</protein>
<dbReference type="Proteomes" id="UP000198556">
    <property type="component" value="Unassembled WGS sequence"/>
</dbReference>
<keyword evidence="4" id="KW-1003">Cell membrane</keyword>
<feature type="transmembrane region" description="Helical" evidence="8">
    <location>
        <begin position="60"/>
        <end position="82"/>
    </location>
</feature>
<evidence type="ECO:0000313" key="9">
    <source>
        <dbReference type="EMBL" id="SER41638.1"/>
    </source>
</evidence>
<feature type="transmembrane region" description="Helical" evidence="8">
    <location>
        <begin position="21"/>
        <end position="40"/>
    </location>
</feature>
<dbReference type="GO" id="GO:0005886">
    <property type="term" value="C:plasma membrane"/>
    <property type="evidence" value="ECO:0007669"/>
    <property type="project" value="UniProtKB-SubCell"/>
</dbReference>
<reference evidence="9 10" key="1">
    <citation type="submission" date="2016-10" db="EMBL/GenBank/DDBJ databases">
        <authorList>
            <person name="de Groot N.N."/>
        </authorList>
    </citation>
    <scope>NUCLEOTIDE SEQUENCE [LARGE SCALE GENOMIC DNA]</scope>
    <source>
        <strain evidence="9 10">DSM 15827</strain>
    </source>
</reference>
<keyword evidence="5 8" id="KW-0812">Transmembrane</keyword>
<sequence>MSKRKENIRYLVRGMHDAAPIALGYFAVAFAIGITAREVGLTTFQAWLASLLVMASAGQYAGFLIIGSHGSLIEMALMILIANARYFLMGCAFSQKIDPNEAKYHRLLMAHGLTDEIFALGIAKNGYVHPFYQYGAMLLAMPGWSFGTVVGVIAGSILPPSVVAALGVALFGMFIAIIIPAAKDDRSIGIVVVTSFVVSLVTTKWTMLASMSPGTRTVILTIILSVLAALLLPLNEEERKQEEAGDPYA</sequence>
<comment type="subcellular location">
    <subcellularLocation>
        <location evidence="1">Cell membrane</location>
        <topology evidence="1">Multi-pass membrane protein</topology>
    </subcellularLocation>
</comment>
<keyword evidence="10" id="KW-1185">Reference proteome</keyword>
<organism evidence="9 10">
    <name type="scientific">Granulicatella balaenopterae</name>
    <dbReference type="NCBI Taxonomy" id="137733"/>
    <lineage>
        <taxon>Bacteria</taxon>
        <taxon>Bacillati</taxon>
        <taxon>Bacillota</taxon>
        <taxon>Bacilli</taxon>
        <taxon>Lactobacillales</taxon>
        <taxon>Carnobacteriaceae</taxon>
        <taxon>Granulicatella</taxon>
    </lineage>
</organism>
<dbReference type="InterPro" id="IPR011606">
    <property type="entry name" value="Brnchd-chn_aa_trnsp_permease"/>
</dbReference>
<accession>A0A1H9P0C8</accession>
<dbReference type="PANTHER" id="PTHR34979:SF1">
    <property type="entry name" value="INNER MEMBRANE PROTEIN YGAZ"/>
    <property type="match status" value="1"/>
</dbReference>
<keyword evidence="6 8" id="KW-1133">Transmembrane helix</keyword>
<feature type="transmembrane region" description="Helical" evidence="8">
    <location>
        <begin position="214"/>
        <end position="234"/>
    </location>
</feature>
<dbReference type="STRING" id="137733.SAMN05421767_1494"/>
<evidence type="ECO:0000256" key="1">
    <source>
        <dbReference type="ARBA" id="ARBA00004651"/>
    </source>
</evidence>
<dbReference type="Pfam" id="PF03591">
    <property type="entry name" value="AzlC"/>
    <property type="match status" value="1"/>
</dbReference>
<dbReference type="PANTHER" id="PTHR34979">
    <property type="entry name" value="INNER MEMBRANE PROTEIN YGAZ"/>
    <property type="match status" value="1"/>
</dbReference>
<evidence type="ECO:0000256" key="2">
    <source>
        <dbReference type="ARBA" id="ARBA00010735"/>
    </source>
</evidence>
<keyword evidence="7 8" id="KW-0472">Membrane</keyword>